<dbReference type="InterPro" id="IPR050900">
    <property type="entry name" value="Transposase_IS3/IS150/IS904"/>
</dbReference>
<gene>
    <name evidence="3" type="ORF">B1B_10492</name>
</gene>
<dbReference type="Gene3D" id="3.30.420.10">
    <property type="entry name" value="Ribonuclease H-like superfamily/Ribonuclease H"/>
    <property type="match status" value="1"/>
</dbReference>
<dbReference type="PANTHER" id="PTHR46889">
    <property type="entry name" value="TRANSPOSASE INSF FOR INSERTION SEQUENCE IS3B-RELATED"/>
    <property type="match status" value="1"/>
</dbReference>
<reference evidence="3" key="2">
    <citation type="journal article" date="2014" name="ISME J.">
        <title>Microbial stratification in low pH oxic and suboxic macroscopic growths along an acid mine drainage.</title>
        <authorList>
            <person name="Mendez-Garcia C."/>
            <person name="Mesa V."/>
            <person name="Sprenger R.R."/>
            <person name="Richter M."/>
            <person name="Diez M.S."/>
            <person name="Solano J."/>
            <person name="Bargiela R."/>
            <person name="Golyshina O.V."/>
            <person name="Manteca A."/>
            <person name="Ramos J.L."/>
            <person name="Gallego J.R."/>
            <person name="Llorente I."/>
            <person name="Martins Dos Santos V.A."/>
            <person name="Jensen O.N."/>
            <person name="Pelaez A.I."/>
            <person name="Sanchez J."/>
            <person name="Ferrer M."/>
        </authorList>
    </citation>
    <scope>NUCLEOTIDE SEQUENCE</scope>
</reference>
<dbReference type="InterPro" id="IPR001584">
    <property type="entry name" value="Integrase_cat-core"/>
</dbReference>
<dbReference type="GO" id="GO:0015074">
    <property type="term" value="P:DNA integration"/>
    <property type="evidence" value="ECO:0007669"/>
    <property type="project" value="InterPro"/>
</dbReference>
<feature type="region of interest" description="Disordered" evidence="1">
    <location>
        <begin position="268"/>
        <end position="287"/>
    </location>
</feature>
<evidence type="ECO:0000313" key="3">
    <source>
        <dbReference type="EMBL" id="EQD52914.1"/>
    </source>
</evidence>
<comment type="caution">
    <text evidence="3">The sequence shown here is derived from an EMBL/GenBank/DDBJ whole genome shotgun (WGS) entry which is preliminary data.</text>
</comment>
<organism evidence="3">
    <name type="scientific">mine drainage metagenome</name>
    <dbReference type="NCBI Taxonomy" id="410659"/>
    <lineage>
        <taxon>unclassified sequences</taxon>
        <taxon>metagenomes</taxon>
        <taxon>ecological metagenomes</taxon>
    </lineage>
</organism>
<dbReference type="Pfam" id="PF00665">
    <property type="entry name" value="rve"/>
    <property type="match status" value="1"/>
</dbReference>
<dbReference type="InterPro" id="IPR025948">
    <property type="entry name" value="HTH-like_dom"/>
</dbReference>
<dbReference type="GO" id="GO:0003676">
    <property type="term" value="F:nucleic acid binding"/>
    <property type="evidence" value="ECO:0007669"/>
    <property type="project" value="InterPro"/>
</dbReference>
<feature type="region of interest" description="Disordered" evidence="1">
    <location>
        <begin position="293"/>
        <end position="314"/>
    </location>
</feature>
<dbReference type="NCBIfam" id="NF033516">
    <property type="entry name" value="transpos_IS3"/>
    <property type="match status" value="1"/>
</dbReference>
<dbReference type="EMBL" id="AUZY01006876">
    <property type="protein sequence ID" value="EQD52914.1"/>
    <property type="molecule type" value="Genomic_DNA"/>
</dbReference>
<dbReference type="InterPro" id="IPR036397">
    <property type="entry name" value="RNaseH_sf"/>
</dbReference>
<sequence length="314" mass="35686">MVERKAMIDRDHGLPVTRQAQLLNISRGSVYYLPRPVADADLALMRRIDELHLEHPFMGARMLRRHLLREGIEVGRRHVRTLMQRMGIEALCPQPGTSKRNPGHKIYPYLLRKLDITRANQVWALDTTYCPMARGFVYLTAVVDVASRKVLAHKVAITLEACHAVEVLEQAFARYGTPEIVNTDQGSQFTAEDFTEAVLKRGCKLSMDGRGAWRDNVFVERLWRSVKYECVYLKAYDGVSAARADIGRYIDWSVGKATILPQLAHSTRPRSCTSELNPPTVVRPELPTASVVRRKRRPPPWTTPHRPNPPGIHL</sequence>
<dbReference type="InterPro" id="IPR048020">
    <property type="entry name" value="Transpos_IS3"/>
</dbReference>
<dbReference type="SUPFAM" id="SSF53098">
    <property type="entry name" value="Ribonuclease H-like"/>
    <property type="match status" value="1"/>
</dbReference>
<name>T1BIH4_9ZZZZ</name>
<evidence type="ECO:0000256" key="1">
    <source>
        <dbReference type="SAM" id="MobiDB-lite"/>
    </source>
</evidence>
<feature type="compositionally biased region" description="Pro residues" evidence="1">
    <location>
        <begin position="299"/>
        <end position="314"/>
    </location>
</feature>
<protein>
    <submittedName>
        <fullName evidence="3">Transposase</fullName>
    </submittedName>
</protein>
<evidence type="ECO:0000259" key="2">
    <source>
        <dbReference type="PROSITE" id="PS50994"/>
    </source>
</evidence>
<proteinExistence type="predicted"/>
<dbReference type="AlphaFoldDB" id="T1BIH4"/>
<dbReference type="Pfam" id="PF13276">
    <property type="entry name" value="HTH_21"/>
    <property type="match status" value="1"/>
</dbReference>
<reference evidence="3" key="1">
    <citation type="submission" date="2013-08" db="EMBL/GenBank/DDBJ databases">
        <authorList>
            <person name="Mendez C."/>
            <person name="Richter M."/>
            <person name="Ferrer M."/>
            <person name="Sanchez J."/>
        </authorList>
    </citation>
    <scope>NUCLEOTIDE SEQUENCE</scope>
</reference>
<dbReference type="PROSITE" id="PS50994">
    <property type="entry name" value="INTEGRASE"/>
    <property type="match status" value="1"/>
</dbReference>
<feature type="domain" description="Integrase catalytic" evidence="2">
    <location>
        <begin position="104"/>
        <end position="286"/>
    </location>
</feature>
<dbReference type="InterPro" id="IPR012337">
    <property type="entry name" value="RNaseH-like_sf"/>
</dbReference>
<dbReference type="PANTHER" id="PTHR46889:SF5">
    <property type="entry name" value="INTEGRASE PROTEIN"/>
    <property type="match status" value="1"/>
</dbReference>
<accession>T1BIH4</accession>